<dbReference type="PROSITE" id="PS51371">
    <property type="entry name" value="CBS"/>
    <property type="match status" value="1"/>
</dbReference>
<dbReference type="PATRIC" id="fig|862908.3.peg.2879"/>
<dbReference type="Pfam" id="PF00571">
    <property type="entry name" value="CBS"/>
    <property type="match status" value="1"/>
</dbReference>
<feature type="domain" description="CBS" evidence="5">
    <location>
        <begin position="340"/>
        <end position="399"/>
    </location>
</feature>
<evidence type="ECO:0000313" key="7">
    <source>
        <dbReference type="Proteomes" id="UP000008963"/>
    </source>
</evidence>
<reference evidence="7" key="1">
    <citation type="journal article" date="2013" name="ISME J.">
        <title>A small predatory core genome in the divergent marine Bacteriovorax marinus SJ and the terrestrial Bdellovibrio bacteriovorus.</title>
        <authorList>
            <person name="Crossman L.C."/>
            <person name="Chen H."/>
            <person name="Cerdeno-Tarraga A.M."/>
            <person name="Brooks K."/>
            <person name="Quail M.A."/>
            <person name="Pineiro S.A."/>
            <person name="Hobley L."/>
            <person name="Sockett R.E."/>
            <person name="Bentley S.D."/>
            <person name="Parkhill J."/>
            <person name="Williams H.N."/>
            <person name="Stine O.C."/>
        </authorList>
    </citation>
    <scope>NUCLEOTIDE SEQUENCE [LARGE SCALE GENOMIC DNA]</scope>
    <source>
        <strain evidence="7">ATCC BAA-682 / DSM 15412 / SJ</strain>
    </source>
</reference>
<dbReference type="STRING" id="862908.BMS_3011"/>
<proteinExistence type="inferred from homology"/>
<dbReference type="InterPro" id="IPR046342">
    <property type="entry name" value="CBS_dom_sf"/>
</dbReference>
<keyword evidence="3" id="KW-0663">Pyridoxal phosphate</keyword>
<dbReference type="Gene3D" id="3.40.50.1100">
    <property type="match status" value="2"/>
</dbReference>
<comment type="similarity">
    <text evidence="2">Belongs to the cysteine synthase/cystathionine beta-synthase family.</text>
</comment>
<dbReference type="AlphaFoldDB" id="E1WZ85"/>
<dbReference type="InterPro" id="IPR036052">
    <property type="entry name" value="TrpB-like_PALP_sf"/>
</dbReference>
<keyword evidence="7" id="KW-1185">Reference proteome</keyword>
<organism evidence="6 7">
    <name type="scientific">Halobacteriovorax marinus (strain ATCC BAA-682 / DSM 15412 / SJ)</name>
    <name type="common">Bacteriovorax marinus</name>
    <dbReference type="NCBI Taxonomy" id="862908"/>
    <lineage>
        <taxon>Bacteria</taxon>
        <taxon>Pseudomonadati</taxon>
        <taxon>Bdellovibrionota</taxon>
        <taxon>Bacteriovoracia</taxon>
        <taxon>Bacteriovoracales</taxon>
        <taxon>Halobacteriovoraceae</taxon>
        <taxon>Halobacteriovorax</taxon>
    </lineage>
</organism>
<dbReference type="SUPFAM" id="SSF53686">
    <property type="entry name" value="Tryptophan synthase beta subunit-like PLP-dependent enzymes"/>
    <property type="match status" value="1"/>
</dbReference>
<dbReference type="eggNOG" id="COG0031">
    <property type="taxonomic scope" value="Bacteria"/>
</dbReference>
<dbReference type="SUPFAM" id="SSF54631">
    <property type="entry name" value="CBS-domain pair"/>
    <property type="match status" value="1"/>
</dbReference>
<dbReference type="Proteomes" id="UP000008963">
    <property type="component" value="Chromosome"/>
</dbReference>
<dbReference type="GO" id="GO:0006534">
    <property type="term" value="P:cysteine metabolic process"/>
    <property type="evidence" value="ECO:0007669"/>
    <property type="project" value="UniProtKB-ARBA"/>
</dbReference>
<dbReference type="KEGG" id="bmx:BMS_3011"/>
<dbReference type="InterPro" id="IPR001926">
    <property type="entry name" value="TrpB-like_PALP"/>
</dbReference>
<keyword evidence="4" id="KW-0129">CBS domain</keyword>
<dbReference type="GO" id="GO:0009069">
    <property type="term" value="P:serine family amino acid metabolic process"/>
    <property type="evidence" value="ECO:0007669"/>
    <property type="project" value="UniProtKB-ARBA"/>
</dbReference>
<dbReference type="SMART" id="SM00116">
    <property type="entry name" value="CBS"/>
    <property type="match status" value="1"/>
</dbReference>
<gene>
    <name evidence="6" type="ordered locus">BMS_3011</name>
</gene>
<comment type="cofactor">
    <cofactor evidence="1">
        <name>pyridoxal 5'-phosphate</name>
        <dbReference type="ChEBI" id="CHEBI:597326"/>
    </cofactor>
</comment>
<dbReference type="FunFam" id="3.40.50.1100:FF:000118">
    <property type="entry name" value="Related to CYS4-cystathionine beta-synthase"/>
    <property type="match status" value="1"/>
</dbReference>
<dbReference type="GO" id="GO:0044272">
    <property type="term" value="P:sulfur compound biosynthetic process"/>
    <property type="evidence" value="ECO:0007669"/>
    <property type="project" value="UniProtKB-ARBA"/>
</dbReference>
<evidence type="ECO:0000256" key="4">
    <source>
        <dbReference type="PROSITE-ProRule" id="PRU00703"/>
    </source>
</evidence>
<evidence type="ECO:0000259" key="5">
    <source>
        <dbReference type="PROSITE" id="PS51371"/>
    </source>
</evidence>
<dbReference type="EMBL" id="FQ312005">
    <property type="protein sequence ID" value="CBW27773.1"/>
    <property type="molecule type" value="Genomic_DNA"/>
</dbReference>
<dbReference type="eggNOG" id="COG3620">
    <property type="taxonomic scope" value="Bacteria"/>
</dbReference>
<dbReference type="Gene3D" id="3.10.580.10">
    <property type="entry name" value="CBS-domain"/>
    <property type="match status" value="1"/>
</dbReference>
<protein>
    <submittedName>
        <fullName evidence="6">Cystathionine beta-synthase</fullName>
    </submittedName>
</protein>
<evidence type="ECO:0000313" key="6">
    <source>
        <dbReference type="EMBL" id="CBW27773.1"/>
    </source>
</evidence>
<dbReference type="InterPro" id="IPR000644">
    <property type="entry name" value="CBS_dom"/>
</dbReference>
<dbReference type="PANTHER" id="PTHR10314">
    <property type="entry name" value="CYSTATHIONINE BETA-SYNTHASE"/>
    <property type="match status" value="1"/>
</dbReference>
<evidence type="ECO:0000256" key="1">
    <source>
        <dbReference type="ARBA" id="ARBA00001933"/>
    </source>
</evidence>
<sequence length="460" mass="50615">MMKGSKANVVEAIGNTPIVKLNSLAKDSICDIYVKLEFMNPGGSTKDRIGAYMLDQAVIDGDLKPGGTIIEGTSGNTGVGLAMWAAVHKYKCIFVLADKQSQEKIDNLRAFGAKVVVCPTNVEPDDPRSYYSVSKRLAQTIPNSFYVNQYDNLHNRNTHYTWTAPEMFEQTQGDFDVFMAGVGTGGTITGCGKYFKEKMPNVEIVGIDCEGSIIAHYKKTGEICEAKSYVLEGVGEDFIPENYDFDVIDDFEVVGDKESFLMTRRLLKEEGIYAGGSAGAAICGALKYAAKQTKKKKILILLHDSGNRYASKIYNDDWMSDNGYLDSSFNVQIKDVLNDIGKKSDLHTITDSATIGEAINIMDSKGISQLPVLNSQEEIVGLVTEKNLVKPVLMGEFQKDDNISLAFSNKYRVVDKNLLLESVGEALLQKEVALITDNGKLTDILTEIDVLQYFSKKGHV</sequence>
<evidence type="ECO:0000256" key="3">
    <source>
        <dbReference type="ARBA" id="ARBA00022898"/>
    </source>
</evidence>
<dbReference type="CDD" id="cd01561">
    <property type="entry name" value="CBS_like"/>
    <property type="match status" value="1"/>
</dbReference>
<dbReference type="Pfam" id="PF00291">
    <property type="entry name" value="PALP"/>
    <property type="match status" value="1"/>
</dbReference>
<dbReference type="RefSeq" id="WP_014245544.1">
    <property type="nucleotide sequence ID" value="NC_016620.1"/>
</dbReference>
<dbReference type="OrthoDB" id="5289678at2"/>
<evidence type="ECO:0000256" key="2">
    <source>
        <dbReference type="ARBA" id="ARBA00007103"/>
    </source>
</evidence>
<name>E1WZ85_HALMS</name>
<dbReference type="InterPro" id="IPR050214">
    <property type="entry name" value="Cys_Synth/Cystath_Beta-Synth"/>
</dbReference>
<accession>E1WZ85</accession>
<dbReference type="HOGENOM" id="CLU_021018_0_0_7"/>
<dbReference type="FunFam" id="3.40.50.1100:FF:000003">
    <property type="entry name" value="Cystathionine beta-synthase"/>
    <property type="match status" value="1"/>
</dbReference>